<dbReference type="EMBL" id="HAAD01006019">
    <property type="protein sequence ID" value="CDG72251.1"/>
    <property type="molecule type" value="mRNA"/>
</dbReference>
<dbReference type="GO" id="GO:0004812">
    <property type="term" value="F:aminoacyl-tRNA ligase activity"/>
    <property type="evidence" value="ECO:0007669"/>
    <property type="project" value="UniProtKB-KW"/>
</dbReference>
<dbReference type="InterPro" id="IPR040285">
    <property type="entry name" value="ProX/PRXD1"/>
</dbReference>
<accession>T2MJH9</accession>
<comment type="similarity">
    <text evidence="1">Belongs to the PRORSD1 family.</text>
</comment>
<feature type="domain" description="YbaK/aminoacyl-tRNA synthetase-associated" evidence="3">
    <location>
        <begin position="25"/>
        <end position="149"/>
    </location>
</feature>
<evidence type="ECO:0000256" key="1">
    <source>
        <dbReference type="ARBA" id="ARBA00010201"/>
    </source>
</evidence>
<dbReference type="CDD" id="cd04335">
    <property type="entry name" value="PrdX_deacylase"/>
    <property type="match status" value="1"/>
</dbReference>
<keyword evidence="4" id="KW-0436">Ligase</keyword>
<dbReference type="FunFam" id="3.90.960.10:FF:000005">
    <property type="entry name" value="Putative prolyl-tRNA synthetase"/>
    <property type="match status" value="1"/>
</dbReference>
<gene>
    <name evidence="4" type="primary">PRORSD1P</name>
</gene>
<keyword evidence="4" id="KW-0030">Aminoacyl-tRNA synthetase</keyword>
<dbReference type="GO" id="GO:0002161">
    <property type="term" value="F:aminoacyl-tRNA deacylase activity"/>
    <property type="evidence" value="ECO:0007669"/>
    <property type="project" value="InterPro"/>
</dbReference>
<reference evidence="4" key="1">
    <citation type="journal article" date="2013" name="Genome Biol. Evol.">
        <title>Punctuated emergences of genetic and phenotypic innovations in eumetazoan, bilaterian, euteleostome, and hominidae ancestors.</title>
        <authorList>
            <person name="Wenger Y."/>
            <person name="Galliot B."/>
        </authorList>
    </citation>
    <scope>NUCLEOTIDE SEQUENCE</scope>
    <source>
        <tissue evidence="4">Whole animals</tissue>
    </source>
</reference>
<dbReference type="InterPro" id="IPR007214">
    <property type="entry name" value="YbaK/aa-tRNA-synth-assoc-dom"/>
</dbReference>
<evidence type="ECO:0000313" key="4">
    <source>
        <dbReference type="EMBL" id="CDG72251.1"/>
    </source>
</evidence>
<dbReference type="AlphaFoldDB" id="T2MJH9"/>
<evidence type="ECO:0000259" key="3">
    <source>
        <dbReference type="Pfam" id="PF04073"/>
    </source>
</evidence>
<dbReference type="Pfam" id="PF04073">
    <property type="entry name" value="tRNA_edit"/>
    <property type="match status" value="1"/>
</dbReference>
<dbReference type="PANTHER" id="PTHR31423">
    <property type="entry name" value="YBAK DOMAIN-CONTAINING PROTEIN"/>
    <property type="match status" value="1"/>
</dbReference>
<protein>
    <recommendedName>
        <fullName evidence="2">PrdX deacylase domain-containing protein 1</fullName>
    </recommendedName>
</protein>
<dbReference type="InterPro" id="IPR036754">
    <property type="entry name" value="YbaK/aa-tRNA-synt-asso_dom_sf"/>
</dbReference>
<evidence type="ECO:0000256" key="2">
    <source>
        <dbReference type="ARBA" id="ARBA00031612"/>
    </source>
</evidence>
<sequence>MSSTGRHQLMELLNNLRIETRVVEHPAVFTVDAMMDYLKDVDGFVTKNLFLKDKKNKLWLLCTSHSSQIKLSDVAKLVGAAGTLRFADEKIMIEKIGVAQGCCTPLSLINDKNNDVKLILDQNLLRDGSWIYSHPLENTATLGMSVENFKMFLKETGHEPKVINVN</sequence>
<name>T2MJH9_HYDVU</name>
<dbReference type="SUPFAM" id="SSF55826">
    <property type="entry name" value="YbaK/ProRS associated domain"/>
    <property type="match status" value="1"/>
</dbReference>
<organism evidence="4">
    <name type="scientific">Hydra vulgaris</name>
    <name type="common">Hydra</name>
    <name type="synonym">Hydra attenuata</name>
    <dbReference type="NCBI Taxonomy" id="6087"/>
    <lineage>
        <taxon>Eukaryota</taxon>
        <taxon>Metazoa</taxon>
        <taxon>Cnidaria</taxon>
        <taxon>Hydrozoa</taxon>
        <taxon>Hydroidolina</taxon>
        <taxon>Anthoathecata</taxon>
        <taxon>Aplanulata</taxon>
        <taxon>Hydridae</taxon>
        <taxon>Hydra</taxon>
    </lineage>
</organism>
<dbReference type="OrthoDB" id="424586at2759"/>
<dbReference type="Gene3D" id="3.90.960.10">
    <property type="entry name" value="YbaK/aminoacyl-tRNA synthetase-associated domain"/>
    <property type="match status" value="1"/>
</dbReference>
<dbReference type="PANTHER" id="PTHR31423:SF3">
    <property type="entry name" value="PROLYL-TRNA SYNTHETASE ASSOCIATED DOMAIN-CONTAINING PROTEIN 1-RELATED"/>
    <property type="match status" value="1"/>
</dbReference>
<proteinExistence type="evidence at transcript level"/>